<comment type="similarity">
    <text evidence="2">Belongs to the sulfatase family.</text>
</comment>
<keyword evidence="3" id="KW-0479">Metal-binding</keyword>
<keyword evidence="5" id="KW-0378">Hydrolase</keyword>
<organism evidence="8 9">
    <name type="scientific">Chaetoceros tenuissimus</name>
    <dbReference type="NCBI Taxonomy" id="426638"/>
    <lineage>
        <taxon>Eukaryota</taxon>
        <taxon>Sar</taxon>
        <taxon>Stramenopiles</taxon>
        <taxon>Ochrophyta</taxon>
        <taxon>Bacillariophyta</taxon>
        <taxon>Coscinodiscophyceae</taxon>
        <taxon>Chaetocerotophycidae</taxon>
        <taxon>Chaetocerotales</taxon>
        <taxon>Chaetocerotaceae</taxon>
        <taxon>Chaetoceros</taxon>
    </lineage>
</organism>
<evidence type="ECO:0000256" key="3">
    <source>
        <dbReference type="ARBA" id="ARBA00022723"/>
    </source>
</evidence>
<protein>
    <recommendedName>
        <fullName evidence="7">Sulfatase N-terminal domain-containing protein</fullName>
    </recommendedName>
</protein>
<evidence type="ECO:0000256" key="5">
    <source>
        <dbReference type="ARBA" id="ARBA00022801"/>
    </source>
</evidence>
<reference evidence="8 9" key="1">
    <citation type="journal article" date="2021" name="Sci. Rep.">
        <title>The genome of the diatom Chaetoceros tenuissimus carries an ancient integrated fragment of an extant virus.</title>
        <authorList>
            <person name="Hongo Y."/>
            <person name="Kimura K."/>
            <person name="Takaki Y."/>
            <person name="Yoshida Y."/>
            <person name="Baba S."/>
            <person name="Kobayashi G."/>
            <person name="Nagasaki K."/>
            <person name="Hano T."/>
            <person name="Tomaru Y."/>
        </authorList>
    </citation>
    <scope>NUCLEOTIDE SEQUENCE [LARGE SCALE GENOMIC DNA]</scope>
    <source>
        <strain evidence="8 9">NIES-3715</strain>
    </source>
</reference>
<dbReference type="InterPro" id="IPR017850">
    <property type="entry name" value="Alkaline_phosphatase_core_sf"/>
</dbReference>
<accession>A0AAD3CGZ2</accession>
<comment type="cofactor">
    <cofactor evidence="1">
        <name>Ca(2+)</name>
        <dbReference type="ChEBI" id="CHEBI:29108"/>
    </cofactor>
</comment>
<evidence type="ECO:0000256" key="6">
    <source>
        <dbReference type="ARBA" id="ARBA00022837"/>
    </source>
</evidence>
<evidence type="ECO:0000259" key="7">
    <source>
        <dbReference type="Pfam" id="PF00884"/>
    </source>
</evidence>
<comment type="caution">
    <text evidence="8">The sequence shown here is derived from an EMBL/GenBank/DDBJ whole genome shotgun (WGS) entry which is preliminary data.</text>
</comment>
<dbReference type="PANTHER" id="PTHR42693:SF42">
    <property type="entry name" value="ARYLSULFATASE G"/>
    <property type="match status" value="1"/>
</dbReference>
<dbReference type="SUPFAM" id="SSF53649">
    <property type="entry name" value="Alkaline phosphatase-like"/>
    <property type="match status" value="1"/>
</dbReference>
<evidence type="ECO:0000313" key="9">
    <source>
        <dbReference type="Proteomes" id="UP001054902"/>
    </source>
</evidence>
<dbReference type="AlphaFoldDB" id="A0AAD3CGZ2"/>
<gene>
    <name evidence="8" type="ORF">CTEN210_02115</name>
</gene>
<dbReference type="Proteomes" id="UP001054902">
    <property type="component" value="Unassembled WGS sequence"/>
</dbReference>
<dbReference type="Gene3D" id="3.40.720.10">
    <property type="entry name" value="Alkaline Phosphatase, subunit A"/>
    <property type="match status" value="2"/>
</dbReference>
<evidence type="ECO:0000256" key="1">
    <source>
        <dbReference type="ARBA" id="ARBA00001913"/>
    </source>
</evidence>
<feature type="domain" description="Sulfatase N-terminal" evidence="7">
    <location>
        <begin position="2"/>
        <end position="359"/>
    </location>
</feature>
<keyword evidence="4" id="KW-0732">Signal</keyword>
<dbReference type="PANTHER" id="PTHR42693">
    <property type="entry name" value="ARYLSULFATASE FAMILY MEMBER"/>
    <property type="match status" value="1"/>
</dbReference>
<dbReference type="Pfam" id="PF00884">
    <property type="entry name" value="Sulfatase"/>
    <property type="match status" value="1"/>
</dbReference>
<keyword evidence="6" id="KW-0106">Calcium</keyword>
<dbReference type="InterPro" id="IPR000917">
    <property type="entry name" value="Sulfatase_N"/>
</dbReference>
<dbReference type="GO" id="GO:0046872">
    <property type="term" value="F:metal ion binding"/>
    <property type="evidence" value="ECO:0007669"/>
    <property type="project" value="UniProtKB-KW"/>
</dbReference>
<dbReference type="InterPro" id="IPR050738">
    <property type="entry name" value="Sulfatase"/>
</dbReference>
<sequence>MLILADDVGQDDVDGYWGTNIVEMPNIRRLQSKGVTFMDAHASPLCAPSRYMLLSGNYQHRGEKLPSTWNFFDGRNQFRAKQKSLPELLRRDGNYHTAMFGKWHIGLKLPGGGTYNKTNLVTGSNSNWSEPVLQGPNDSGFDYSYFTASGIQEAPYTFFRNGYLETDLKDIKFWGKGQYMTEVGSSHINRKGEGDVAWDSTSYNMRLVNETIAFIDNHLETRIQDPFFSYVALGAVHKPHSPPIHYFDGSPVAGVYRDNHLDMLHEMDKVIGSLVDSIESRGIANETIIIFSSDNGGVWRDVDTWQKALRGYKGQITEGGHRIPLIFRYDEHFPQGEKRSRQMVGINDIYATLADIVGIKVPNQSAQDSVSFAQYIHSEENTNGLREYLGTWDYKRVDGKQIMMSSAIRKKNLKLIQYHYPALQLELYDLNEDLGERNNLLQKDSHYWLVQEMQKVLKQIGPCPEDTQGKFTLVGGARKGKRKNCSFFKKNPNRCNKYIEGDLYCNSICNRFFDICERMV</sequence>
<dbReference type="EMBL" id="BLLK01000022">
    <property type="protein sequence ID" value="GFH45641.1"/>
    <property type="molecule type" value="Genomic_DNA"/>
</dbReference>
<proteinExistence type="inferred from homology"/>
<evidence type="ECO:0000313" key="8">
    <source>
        <dbReference type="EMBL" id="GFH45641.1"/>
    </source>
</evidence>
<dbReference type="GO" id="GO:0004065">
    <property type="term" value="F:arylsulfatase activity"/>
    <property type="evidence" value="ECO:0007669"/>
    <property type="project" value="TreeGrafter"/>
</dbReference>
<evidence type="ECO:0000256" key="4">
    <source>
        <dbReference type="ARBA" id="ARBA00022729"/>
    </source>
</evidence>
<keyword evidence="9" id="KW-1185">Reference proteome</keyword>
<evidence type="ECO:0000256" key="2">
    <source>
        <dbReference type="ARBA" id="ARBA00008779"/>
    </source>
</evidence>
<name>A0AAD3CGZ2_9STRA</name>